<dbReference type="Pfam" id="PF00126">
    <property type="entry name" value="HTH_1"/>
    <property type="match status" value="1"/>
</dbReference>
<dbReference type="AlphaFoldDB" id="A0A1C3RDM9"/>
<keyword evidence="7" id="KW-1185">Reference proteome</keyword>
<dbReference type="Proteomes" id="UP000231658">
    <property type="component" value="Unassembled WGS sequence"/>
</dbReference>
<name>A0A1C3RDM9_9PROT</name>
<dbReference type="Gene3D" id="1.10.10.10">
    <property type="entry name" value="Winged helix-like DNA-binding domain superfamily/Winged helix DNA-binding domain"/>
    <property type="match status" value="1"/>
</dbReference>
<dbReference type="PANTHER" id="PTHR30537">
    <property type="entry name" value="HTH-TYPE TRANSCRIPTIONAL REGULATOR"/>
    <property type="match status" value="1"/>
</dbReference>
<gene>
    <name evidence="6" type="ORF">MTBPR1_100020</name>
</gene>
<dbReference type="InterPro" id="IPR036390">
    <property type="entry name" value="WH_DNA-bd_sf"/>
</dbReference>
<dbReference type="SUPFAM" id="SSF53850">
    <property type="entry name" value="Periplasmic binding protein-like II"/>
    <property type="match status" value="1"/>
</dbReference>
<keyword evidence="3" id="KW-0238">DNA-binding</keyword>
<dbReference type="Gene3D" id="3.40.190.290">
    <property type="match status" value="1"/>
</dbReference>
<dbReference type="PANTHER" id="PTHR30537:SF20">
    <property type="entry name" value="TRANSCRIPTIONAL REGULATORY PROTEIN"/>
    <property type="match status" value="1"/>
</dbReference>
<dbReference type="EMBL" id="FLYE01000002">
    <property type="protein sequence ID" value="SCA55379.1"/>
    <property type="molecule type" value="Genomic_DNA"/>
</dbReference>
<comment type="similarity">
    <text evidence="1">Belongs to the LysR transcriptional regulatory family.</text>
</comment>
<reference evidence="6 7" key="1">
    <citation type="submission" date="2016-07" db="EMBL/GenBank/DDBJ databases">
        <authorList>
            <person name="Lefevre C.T."/>
        </authorList>
    </citation>
    <scope>NUCLEOTIDE SEQUENCE [LARGE SCALE GENOMIC DNA]</scope>
    <source>
        <strain evidence="6">PR1</strain>
    </source>
</reference>
<dbReference type="CDD" id="cd08422">
    <property type="entry name" value="PBP2_CrgA_like"/>
    <property type="match status" value="1"/>
</dbReference>
<dbReference type="InterPro" id="IPR000847">
    <property type="entry name" value="LysR_HTH_N"/>
</dbReference>
<accession>A0A1C3RDM9</accession>
<keyword evidence="4" id="KW-0804">Transcription</keyword>
<keyword evidence="2" id="KW-0805">Transcription regulation</keyword>
<evidence type="ECO:0000256" key="2">
    <source>
        <dbReference type="ARBA" id="ARBA00023015"/>
    </source>
</evidence>
<dbReference type="PROSITE" id="PS50931">
    <property type="entry name" value="HTH_LYSR"/>
    <property type="match status" value="1"/>
</dbReference>
<evidence type="ECO:0000313" key="7">
    <source>
        <dbReference type="Proteomes" id="UP000231658"/>
    </source>
</evidence>
<dbReference type="PRINTS" id="PR00039">
    <property type="entry name" value="HTHLYSR"/>
</dbReference>
<dbReference type="GO" id="GO:0006351">
    <property type="term" value="P:DNA-templated transcription"/>
    <property type="evidence" value="ECO:0007669"/>
    <property type="project" value="TreeGrafter"/>
</dbReference>
<feature type="domain" description="HTH lysR-type" evidence="5">
    <location>
        <begin position="17"/>
        <end position="74"/>
    </location>
</feature>
<dbReference type="GO" id="GO:0043565">
    <property type="term" value="F:sequence-specific DNA binding"/>
    <property type="evidence" value="ECO:0007669"/>
    <property type="project" value="TreeGrafter"/>
</dbReference>
<dbReference type="InterPro" id="IPR005119">
    <property type="entry name" value="LysR_subst-bd"/>
</dbReference>
<evidence type="ECO:0000256" key="4">
    <source>
        <dbReference type="ARBA" id="ARBA00023163"/>
    </source>
</evidence>
<dbReference type="Pfam" id="PF03466">
    <property type="entry name" value="LysR_substrate"/>
    <property type="match status" value="1"/>
</dbReference>
<evidence type="ECO:0000256" key="3">
    <source>
        <dbReference type="ARBA" id="ARBA00023125"/>
    </source>
</evidence>
<dbReference type="InterPro" id="IPR036388">
    <property type="entry name" value="WH-like_DNA-bd_sf"/>
</dbReference>
<dbReference type="GO" id="GO:0003700">
    <property type="term" value="F:DNA-binding transcription factor activity"/>
    <property type="evidence" value="ECO:0007669"/>
    <property type="project" value="InterPro"/>
</dbReference>
<dbReference type="SUPFAM" id="SSF46785">
    <property type="entry name" value="Winged helix' DNA-binding domain"/>
    <property type="match status" value="1"/>
</dbReference>
<dbReference type="FunFam" id="1.10.10.10:FF:000001">
    <property type="entry name" value="LysR family transcriptional regulator"/>
    <property type="match status" value="1"/>
</dbReference>
<organism evidence="6 7">
    <name type="scientific">Candidatus Terasakiella magnetica</name>
    <dbReference type="NCBI Taxonomy" id="1867952"/>
    <lineage>
        <taxon>Bacteria</taxon>
        <taxon>Pseudomonadati</taxon>
        <taxon>Pseudomonadota</taxon>
        <taxon>Alphaproteobacteria</taxon>
        <taxon>Rhodospirillales</taxon>
        <taxon>Terasakiellaceae</taxon>
        <taxon>Terasakiella</taxon>
    </lineage>
</organism>
<proteinExistence type="inferred from homology"/>
<evidence type="ECO:0000313" key="6">
    <source>
        <dbReference type="EMBL" id="SCA55379.1"/>
    </source>
</evidence>
<protein>
    <submittedName>
        <fullName evidence="6">Putative transcriptional regulatory protein, LysR family</fullName>
    </submittedName>
</protein>
<evidence type="ECO:0000259" key="5">
    <source>
        <dbReference type="PROSITE" id="PS50931"/>
    </source>
</evidence>
<sequence length="311" mass="35483">MRYMHTIYALDEWKIKMHWDKLRVFHAVAEAGSFTHAGENLNLSQSAVSRQISALEDSLQVSLFHRHARGLILTEQGEMLYKTAHDVFAKLAMVESQLVESKEKPQGTLKITTTVAFGSTWLTPKLREFLELYPEIEVSVVLTDTELDLSMREADVAIRMSPPKQPDLIQRHLWSMPYHIYGAPEYLKKYGMPTNAQDLDNHRIIVYGDDVKQPVQGLNWLLSAGRSDGTKRTAALRVNNVYGIYRAVQSGIGLGALPEYMSREVGNLVEILPEMRGPVIDTYFVYPEELRNSKRITLFRDFIVRKMGQAL</sequence>
<dbReference type="STRING" id="1867952.MTBPR1_100020"/>
<dbReference type="InterPro" id="IPR058163">
    <property type="entry name" value="LysR-type_TF_proteobact-type"/>
</dbReference>
<evidence type="ECO:0000256" key="1">
    <source>
        <dbReference type="ARBA" id="ARBA00009437"/>
    </source>
</evidence>